<dbReference type="GO" id="GO:0003777">
    <property type="term" value="F:microtubule motor activity"/>
    <property type="evidence" value="ECO:0007669"/>
    <property type="project" value="InterPro"/>
</dbReference>
<evidence type="ECO:0000313" key="14">
    <source>
        <dbReference type="Ensembl" id="ENSSRHP00000039213.1"/>
    </source>
</evidence>
<dbReference type="PROSITE" id="PS50067">
    <property type="entry name" value="KINESIN_MOTOR_2"/>
    <property type="match status" value="1"/>
</dbReference>
<dbReference type="InterPro" id="IPR027417">
    <property type="entry name" value="P-loop_NTPase"/>
</dbReference>
<proteinExistence type="inferred from homology"/>
<protein>
    <submittedName>
        <fullName evidence="14">Kinesin-like protein KIF16B</fullName>
    </submittedName>
</protein>
<dbReference type="Pfam" id="PF00498">
    <property type="entry name" value="FHA"/>
    <property type="match status" value="1"/>
</dbReference>
<gene>
    <name evidence="14" type="primary">kif16ba</name>
</gene>
<reference evidence="14" key="1">
    <citation type="submission" date="2025-08" db="UniProtKB">
        <authorList>
            <consortium name="Ensembl"/>
        </authorList>
    </citation>
    <scope>IDENTIFICATION</scope>
</reference>
<dbReference type="GO" id="GO:0007018">
    <property type="term" value="P:microtubule-based movement"/>
    <property type="evidence" value="ECO:0007669"/>
    <property type="project" value="InterPro"/>
</dbReference>
<dbReference type="GO" id="GO:0048731">
    <property type="term" value="P:system development"/>
    <property type="evidence" value="ECO:0007669"/>
    <property type="project" value="UniProtKB-ARBA"/>
</dbReference>
<dbReference type="SUPFAM" id="SSF49879">
    <property type="entry name" value="SMAD/FHA domain"/>
    <property type="match status" value="1"/>
</dbReference>
<dbReference type="SUPFAM" id="SSF64268">
    <property type="entry name" value="PX domain"/>
    <property type="match status" value="1"/>
</dbReference>
<dbReference type="PANTHER" id="PTHR47117:SF8">
    <property type="entry name" value="KINESIN FAMILY MEMBER 16B"/>
    <property type="match status" value="1"/>
</dbReference>
<dbReference type="InterPro" id="IPR000253">
    <property type="entry name" value="FHA_dom"/>
</dbReference>
<keyword evidence="4 9" id="KW-0547">Nucleotide-binding</keyword>
<feature type="coiled-coil region" evidence="10">
    <location>
        <begin position="696"/>
        <end position="767"/>
    </location>
</feature>
<reference evidence="14" key="2">
    <citation type="submission" date="2025-09" db="UniProtKB">
        <authorList>
            <consortium name="Ensembl"/>
        </authorList>
    </citation>
    <scope>IDENTIFICATION</scope>
</reference>
<name>A0A673INV1_9TELE</name>
<organism evidence="14 15">
    <name type="scientific">Sinocyclocheilus rhinocerous</name>
    <dbReference type="NCBI Taxonomy" id="307959"/>
    <lineage>
        <taxon>Eukaryota</taxon>
        <taxon>Metazoa</taxon>
        <taxon>Chordata</taxon>
        <taxon>Craniata</taxon>
        <taxon>Vertebrata</taxon>
        <taxon>Euteleostomi</taxon>
        <taxon>Actinopterygii</taxon>
        <taxon>Neopterygii</taxon>
        <taxon>Teleostei</taxon>
        <taxon>Ostariophysi</taxon>
        <taxon>Cypriniformes</taxon>
        <taxon>Cyprinidae</taxon>
        <taxon>Cyprininae</taxon>
        <taxon>Sinocyclocheilus</taxon>
    </lineage>
</organism>
<evidence type="ECO:0000256" key="8">
    <source>
        <dbReference type="ARBA" id="ARBA00023212"/>
    </source>
</evidence>
<dbReference type="PRINTS" id="PR00380">
    <property type="entry name" value="KINESINHEAVY"/>
</dbReference>
<dbReference type="InterPro" id="IPR036871">
    <property type="entry name" value="PX_dom_sf"/>
</dbReference>
<dbReference type="InterPro" id="IPR036961">
    <property type="entry name" value="Kinesin_motor_dom_sf"/>
</dbReference>
<dbReference type="CDD" id="cd01365">
    <property type="entry name" value="KISc_KIF1A_KIF1B"/>
    <property type="match status" value="1"/>
</dbReference>
<dbReference type="SUPFAM" id="SSF52540">
    <property type="entry name" value="P-loop containing nucleoside triphosphate hydrolases"/>
    <property type="match status" value="1"/>
</dbReference>
<comment type="subcellular location">
    <subcellularLocation>
        <location evidence="1">Cytoplasm</location>
        <location evidence="1">Cytoskeleton</location>
    </subcellularLocation>
</comment>
<dbReference type="Pfam" id="PF00225">
    <property type="entry name" value="Kinesin"/>
    <property type="match status" value="1"/>
</dbReference>
<feature type="binding site" evidence="9">
    <location>
        <begin position="102"/>
        <end position="109"/>
    </location>
    <ligand>
        <name>ATP</name>
        <dbReference type="ChEBI" id="CHEBI:30616"/>
    </ligand>
</feature>
<evidence type="ECO:0000259" key="12">
    <source>
        <dbReference type="PROSITE" id="PS50067"/>
    </source>
</evidence>
<dbReference type="GO" id="GO:0005856">
    <property type="term" value="C:cytoskeleton"/>
    <property type="evidence" value="ECO:0007669"/>
    <property type="project" value="UniProtKB-SubCell"/>
</dbReference>
<dbReference type="Gene3D" id="3.40.850.10">
    <property type="entry name" value="Kinesin motor domain"/>
    <property type="match status" value="1"/>
</dbReference>
<keyword evidence="5 9" id="KW-0067">ATP-binding</keyword>
<feature type="coiled-coil region" evidence="10">
    <location>
        <begin position="561"/>
        <end position="623"/>
    </location>
</feature>
<evidence type="ECO:0000256" key="1">
    <source>
        <dbReference type="ARBA" id="ARBA00004245"/>
    </source>
</evidence>
<keyword evidence="3" id="KW-0597">Phosphoprotein</keyword>
<accession>A0A673INV1</accession>
<keyword evidence="15" id="KW-1185">Reference proteome</keyword>
<dbReference type="PROSITE" id="PS50195">
    <property type="entry name" value="PX"/>
    <property type="match status" value="1"/>
</dbReference>
<dbReference type="FunFam" id="3.40.850.10:FF:000021">
    <property type="entry name" value="kinesin-like protein KIF16B isoform X1"/>
    <property type="match status" value="1"/>
</dbReference>
<feature type="region of interest" description="Disordered" evidence="11">
    <location>
        <begin position="924"/>
        <end position="958"/>
    </location>
</feature>
<dbReference type="InterPro" id="IPR019821">
    <property type="entry name" value="Kinesin_motor_CS"/>
</dbReference>
<dbReference type="InterPro" id="IPR008984">
    <property type="entry name" value="SMAD_FHA_dom_sf"/>
</dbReference>
<evidence type="ECO:0000256" key="9">
    <source>
        <dbReference type="PROSITE-ProRule" id="PRU00283"/>
    </source>
</evidence>
<keyword evidence="7 9" id="KW-0505">Motor protein</keyword>
<evidence type="ECO:0000256" key="5">
    <source>
        <dbReference type="ARBA" id="ARBA00022840"/>
    </source>
</evidence>
<feature type="compositionally biased region" description="Polar residues" evidence="11">
    <location>
        <begin position="941"/>
        <end position="956"/>
    </location>
</feature>
<dbReference type="InterPro" id="IPR001752">
    <property type="entry name" value="Kinesin_motor_dom"/>
</dbReference>
<dbReference type="GO" id="GO:0008017">
    <property type="term" value="F:microtubule binding"/>
    <property type="evidence" value="ECO:0007669"/>
    <property type="project" value="InterPro"/>
</dbReference>
<dbReference type="GO" id="GO:0035091">
    <property type="term" value="F:phosphatidylinositol binding"/>
    <property type="evidence" value="ECO:0007669"/>
    <property type="project" value="InterPro"/>
</dbReference>
<feature type="domain" description="Kinesin motor" evidence="12">
    <location>
        <begin position="1"/>
        <end position="358"/>
    </location>
</feature>
<evidence type="ECO:0000259" key="13">
    <source>
        <dbReference type="PROSITE" id="PS50195"/>
    </source>
</evidence>
<dbReference type="FunFam" id="2.60.200.20:FF:000005">
    <property type="entry name" value="Kinesin family member 16B"/>
    <property type="match status" value="1"/>
</dbReference>
<dbReference type="SMART" id="SM00129">
    <property type="entry name" value="KISc"/>
    <property type="match status" value="1"/>
</dbReference>
<evidence type="ECO:0000256" key="3">
    <source>
        <dbReference type="ARBA" id="ARBA00022553"/>
    </source>
</evidence>
<dbReference type="GO" id="GO:0005737">
    <property type="term" value="C:cytoplasm"/>
    <property type="evidence" value="ECO:0007669"/>
    <property type="project" value="UniProtKB-ARBA"/>
</dbReference>
<evidence type="ECO:0000256" key="7">
    <source>
        <dbReference type="ARBA" id="ARBA00023175"/>
    </source>
</evidence>
<dbReference type="AlphaFoldDB" id="A0A673INV1"/>
<evidence type="ECO:0000256" key="6">
    <source>
        <dbReference type="ARBA" id="ARBA00023054"/>
    </source>
</evidence>
<evidence type="ECO:0000256" key="10">
    <source>
        <dbReference type="SAM" id="Coils"/>
    </source>
</evidence>
<dbReference type="Ensembl" id="ENSSRHT00000040327.1">
    <property type="protein sequence ID" value="ENSSRHP00000039213.1"/>
    <property type="gene ID" value="ENSSRHG00000019439.1"/>
</dbReference>
<dbReference type="Proteomes" id="UP000472270">
    <property type="component" value="Unassembled WGS sequence"/>
</dbReference>
<evidence type="ECO:0000256" key="2">
    <source>
        <dbReference type="ARBA" id="ARBA00022490"/>
    </source>
</evidence>
<feature type="domain" description="PX" evidence="13">
    <location>
        <begin position="1022"/>
        <end position="1140"/>
    </location>
</feature>
<keyword evidence="2" id="KW-0963">Cytoplasm</keyword>
<dbReference type="PANTHER" id="PTHR47117">
    <property type="entry name" value="STAR-RELATED LIPID TRANSFER PROTEIN 9"/>
    <property type="match status" value="1"/>
</dbReference>
<keyword evidence="8" id="KW-0206">Cytoskeleton</keyword>
<dbReference type="SMART" id="SM00312">
    <property type="entry name" value="PX"/>
    <property type="match status" value="1"/>
</dbReference>
<dbReference type="PROSITE" id="PS00411">
    <property type="entry name" value="KINESIN_MOTOR_1"/>
    <property type="match status" value="1"/>
</dbReference>
<evidence type="ECO:0000313" key="15">
    <source>
        <dbReference type="Proteomes" id="UP000472270"/>
    </source>
</evidence>
<dbReference type="Pfam" id="PF00787">
    <property type="entry name" value="PX"/>
    <property type="match status" value="1"/>
</dbReference>
<keyword evidence="6 10" id="KW-0175">Coiled coil</keyword>
<dbReference type="GO" id="GO:0005524">
    <property type="term" value="F:ATP binding"/>
    <property type="evidence" value="ECO:0007669"/>
    <property type="project" value="UniProtKB-UniRule"/>
</dbReference>
<comment type="similarity">
    <text evidence="9">Belongs to the TRAFAC class myosin-kinesin ATPase superfamily. Kinesin family.</text>
</comment>
<evidence type="ECO:0000256" key="11">
    <source>
        <dbReference type="SAM" id="MobiDB-lite"/>
    </source>
</evidence>
<dbReference type="InterPro" id="IPR001683">
    <property type="entry name" value="PX_dom"/>
</dbReference>
<evidence type="ECO:0000256" key="4">
    <source>
        <dbReference type="ARBA" id="ARBA00022741"/>
    </source>
</evidence>
<dbReference type="Gene3D" id="2.60.200.20">
    <property type="match status" value="1"/>
</dbReference>
<dbReference type="Gene3D" id="3.30.1520.10">
    <property type="entry name" value="Phox-like domain"/>
    <property type="match status" value="1"/>
</dbReference>
<sequence>VHKYIFYSCIIDFWHREKDLSAKCIIEMEGNKTTITNLKIPDGVTGDSVRERAKTFTYDFSYDSSDCKNASFVSQEKVFKDLGTDVLKAAFEGYNACIFAYGQTGSGKSHTMMGIPGDVGLIPRICEGLFSRISGMTRRDEASFRTEVSYLEIYNERVRDLLRRKMAKTYNLRVREHPKEGPYVEDLSKHLVQNYSDVEELMEAGNINRTTASTGMNDASSRSHAIFTINFTQAKFDAVMPSETVSKIHLVDLAGSERADATGATGVRLKEGGNINKSLVTLGNVISALADLSQEGGNSHLKKKQVFVPYRDSVLTWLLKDSLGGNSKTIMIATISPADVNYGETLSTLRYANRAKNIINKPTINEDSNVRLIRELRAEIARLKALLAQGNQIALLDSPTALSMEEELHHNEARVLELTKEWTNKWNETQNILKEETLALRKEGIGVILDSELPHLIGIDDDLLSTGIILYHLKEGRTYVGRDDATNEQDIILHGLGLESEHCLIENQNGAVTLIPLNDAQCSVNGVQITEPCPLNQGAVILLGRTNIFSIKHMTCLLIYLLEFERQQREELEKLENKRRLIKEMEEKQKCEKAELERMQQEVESQRKESEQVQLRIRRQEESLHRHSQDIESRLRDLIAEKEKFQITYILISVWRYSSMRLEEREKEQLSLVGRLEEQLRERSEEAAALLTPDEARRLEEERRTLTELREELLRAKEARIDGEEEGGEEARRSAQARYQHFKQMQVEELSLLEESLIQQKDRLEREVAHECTSLGLLMHTHKDKQRQDVSSLGQEEVLIQQAEHSLQFKERQLQSLREKHLPAVSEERQRAIENPVYPTLSVCFSLQVEKELEEKEERLSQYSMSTEQLQQLQQSYEFTANVARQEEKVRRKEKEILEWKQKQQREALEQAVARLERKHSAYRRSLSLEPDAEGPRKRSQSALGQSTSRFTGTQDLDQDRMNAYIEEEVQRRLQQLNLLNRENNNTLSLSSDSLQDNDKKPIDLRKLKYEVLFCIAESLKDPVKISIPRYILCGQGKDEHFEFEVKITVLDETWTVFRRYSRFREMHKSLKLKYPELAALDFPPKKIFGNRDERMVAERRNLLEVIRCVSNPSLLNEKPLKMLMMSLCFPSNTCGTSSA</sequence>